<dbReference type="Proteomes" id="UP001620645">
    <property type="component" value="Unassembled WGS sequence"/>
</dbReference>
<name>A0ABD2JG78_HETSC</name>
<evidence type="ECO:0000259" key="10">
    <source>
        <dbReference type="Pfam" id="PF21206"/>
    </source>
</evidence>
<comment type="caution">
    <text evidence="11">The sequence shown here is derived from an EMBL/GenBank/DDBJ whole genome shotgun (WGS) entry which is preliminary data.</text>
</comment>
<evidence type="ECO:0000256" key="6">
    <source>
        <dbReference type="ARBA" id="ARBA00022679"/>
    </source>
</evidence>
<reference evidence="11 12" key="1">
    <citation type="submission" date="2024-10" db="EMBL/GenBank/DDBJ databases">
        <authorList>
            <person name="Kim D."/>
        </authorList>
    </citation>
    <scope>NUCLEOTIDE SEQUENCE [LARGE SCALE GENOMIC DNA]</scope>
    <source>
        <strain evidence="11">Taebaek</strain>
    </source>
</reference>
<evidence type="ECO:0000256" key="2">
    <source>
        <dbReference type="ARBA" id="ARBA00004496"/>
    </source>
</evidence>
<feature type="domain" description="Roquin II" evidence="9">
    <location>
        <begin position="463"/>
        <end position="517"/>
    </location>
</feature>
<gene>
    <name evidence="11" type="ORF">niasHS_006896</name>
</gene>
<evidence type="ECO:0000313" key="11">
    <source>
        <dbReference type="EMBL" id="KAL3089512.1"/>
    </source>
</evidence>
<dbReference type="PANTHER" id="PTHR13139:SF54">
    <property type="entry name" value="RING-TYPE E3 UBIQUITIN TRANSFERASE"/>
    <property type="match status" value="1"/>
</dbReference>
<dbReference type="InterPro" id="IPR048575">
    <property type="entry name" value="Roquin_1_2-like_ROQ"/>
</dbReference>
<accession>A0ABD2JG78</accession>
<organism evidence="11 12">
    <name type="scientific">Heterodera schachtii</name>
    <name type="common">Sugarbeet cyst nematode worm</name>
    <name type="synonym">Tylenchus schachtii</name>
    <dbReference type="NCBI Taxonomy" id="97005"/>
    <lineage>
        <taxon>Eukaryota</taxon>
        <taxon>Metazoa</taxon>
        <taxon>Ecdysozoa</taxon>
        <taxon>Nematoda</taxon>
        <taxon>Chromadorea</taxon>
        <taxon>Rhabditida</taxon>
        <taxon>Tylenchina</taxon>
        <taxon>Tylenchomorpha</taxon>
        <taxon>Tylenchoidea</taxon>
        <taxon>Heteroderidae</taxon>
        <taxon>Heteroderinae</taxon>
        <taxon>Heterodera</taxon>
    </lineage>
</organism>
<dbReference type="Gene3D" id="1.20.120.1790">
    <property type="match status" value="1"/>
</dbReference>
<keyword evidence="7" id="KW-0175">Coiled coil</keyword>
<dbReference type="Pfam" id="PF10237">
    <property type="entry name" value="N6-adenineMlase"/>
    <property type="match status" value="1"/>
</dbReference>
<dbReference type="PANTHER" id="PTHR13139">
    <property type="entry name" value="RING FINGER AND CCCH-TYPE ZINC FINGER DOMAIN-CONTAINING PROTEIN"/>
    <property type="match status" value="1"/>
</dbReference>
<protein>
    <recommendedName>
        <fullName evidence="3">RING-type E3 ubiquitin transferase</fullName>
        <ecNumber evidence="3">2.3.2.27</ecNumber>
    </recommendedName>
</protein>
<dbReference type="Pfam" id="PF18386">
    <property type="entry name" value="ROQ_II"/>
    <property type="match status" value="1"/>
</dbReference>
<dbReference type="GO" id="GO:0005737">
    <property type="term" value="C:cytoplasm"/>
    <property type="evidence" value="ECO:0007669"/>
    <property type="project" value="UniProtKB-SubCell"/>
</dbReference>
<comment type="subcellular location">
    <subcellularLocation>
        <location evidence="2">Cytoplasm</location>
    </subcellularLocation>
</comment>
<evidence type="ECO:0000256" key="8">
    <source>
        <dbReference type="SAM" id="MobiDB-lite"/>
    </source>
</evidence>
<dbReference type="InterPro" id="IPR041523">
    <property type="entry name" value="ROQ_II"/>
</dbReference>
<dbReference type="GO" id="GO:0032259">
    <property type="term" value="P:methylation"/>
    <property type="evidence" value="ECO:0007669"/>
    <property type="project" value="UniProtKB-KW"/>
</dbReference>
<dbReference type="InterPro" id="IPR052249">
    <property type="entry name" value="Roquin_domain"/>
</dbReference>
<dbReference type="EMBL" id="JBICCN010000144">
    <property type="protein sequence ID" value="KAL3089512.1"/>
    <property type="molecule type" value="Genomic_DNA"/>
</dbReference>
<evidence type="ECO:0000256" key="7">
    <source>
        <dbReference type="SAM" id="Coils"/>
    </source>
</evidence>
<feature type="region of interest" description="Disordered" evidence="8">
    <location>
        <begin position="882"/>
        <end position="926"/>
    </location>
</feature>
<feature type="domain" description="Roquin 1/2-like ROQ" evidence="10">
    <location>
        <begin position="374"/>
        <end position="460"/>
    </location>
</feature>
<evidence type="ECO:0000313" key="12">
    <source>
        <dbReference type="Proteomes" id="UP001620645"/>
    </source>
</evidence>
<evidence type="ECO:0000256" key="4">
    <source>
        <dbReference type="ARBA" id="ARBA00022490"/>
    </source>
</evidence>
<evidence type="ECO:0000256" key="5">
    <source>
        <dbReference type="ARBA" id="ARBA00022603"/>
    </source>
</evidence>
<proteinExistence type="predicted"/>
<keyword evidence="6" id="KW-0808">Transferase</keyword>
<keyword evidence="5" id="KW-0489">Methyltransferase</keyword>
<dbReference type="Pfam" id="PF21206">
    <property type="entry name" value="Roquin_1_2-like_ROQ"/>
    <property type="match status" value="1"/>
</dbReference>
<sequence>MDNPNDSDDDLRLSSTTLLALNEFLQEKERKQRDGDVFENWQLSQFWYTDETCRKIVDECICTLNGAGRVACLCCPSVVQHFMDSKAIKKNSIELSLFEYDRRFEQKFPQFFVNYDYRKPLDVSSNLHHNYDFLIADPPFLSDECFIKIAQTIRLLSKKETKLIVNTGAVMEGLLQRILDAVIPMAYGTVQQQLWAELLCCSNCGNVYSIEHLPVTLPCGRHLLCSFCCSQENACCPFDKSDAKLDGPAKTYVNIPVLSIVINDDELCKQYLDRSMKSLCSSDSSEYGTIERLENLLHEFAKFLYRVSSEKGATISSNRLSRTIQRKLFYLLCANFWSDESRAQIPKLLCTMNERIVSELILCIQSSSANLSSSLWSAVRSRGCQFLGPALQKEVLDLILLMLHKGESIARKTLVLYVVEQLASSYPHISKTCVGHVVQLLYRASCFNVIKQDGKSSLMQLKEEFRTYKSLRFEHDAQIVQIAMDFGLRISPEQWSSLLYGDCNQRKYMQSVCDRLSANSLQNAVDELRNLIDKKLLEKQSEEINLFEKKQSECDLLGIQTALGHFNALTAEQLNASGDEIWLELERLLGHMHEVLKIYSESIERRNIAREQRIRPLQKSFGMLRGRCDVALLTNGTPLRSLPQAPVPIEFGCRSNIMPVPPLIYTPPPPPTFIDQQSFPIGTPPGFITQIPLNVTQTHFSSPSSNIGLSSTTVGSPPSSDLLNRPILHQKHLQMDAFETMPGQFIPLLPTHQFVPTAFVEPFNAVTTATNSFMSANVTPSTNNSLNGSALIAPIQSTDSPFSTSPPNYQFSPTNTRLVATPAAFPIPVQPQPVFLYGSTPPFGSPPLLISQFTNWTSPMESGGFMSGAGFYNINAFNTANTTASSEGKSPQKQSETSFESEEEHSKSDKKCRHSSRTTAEEDDSECHVSFTVATSVLHGHDESEHSFGSVGWNLELPPLPVGQLNIPIPLSPSNVTYTVACDSAKPNLCTIIRPSNAANAPTQLLAHTVSALPLMQELGTDAKLKDVPVS</sequence>
<keyword evidence="4" id="KW-0963">Cytoplasm</keyword>
<comment type="catalytic activity">
    <reaction evidence="1">
        <text>S-ubiquitinyl-[E2 ubiquitin-conjugating enzyme]-L-cysteine + [acceptor protein]-L-lysine = [E2 ubiquitin-conjugating enzyme]-L-cysteine + N(6)-ubiquitinyl-[acceptor protein]-L-lysine.</text>
        <dbReference type="EC" id="2.3.2.27"/>
    </reaction>
</comment>
<dbReference type="AlphaFoldDB" id="A0ABD2JG78"/>
<evidence type="ECO:0000256" key="1">
    <source>
        <dbReference type="ARBA" id="ARBA00000900"/>
    </source>
</evidence>
<dbReference type="GO" id="GO:0061630">
    <property type="term" value="F:ubiquitin protein ligase activity"/>
    <property type="evidence" value="ECO:0007669"/>
    <property type="project" value="UniProtKB-EC"/>
</dbReference>
<evidence type="ECO:0000259" key="9">
    <source>
        <dbReference type="Pfam" id="PF18386"/>
    </source>
</evidence>
<keyword evidence="12" id="KW-1185">Reference proteome</keyword>
<dbReference type="GO" id="GO:0008168">
    <property type="term" value="F:methyltransferase activity"/>
    <property type="evidence" value="ECO:0007669"/>
    <property type="project" value="UniProtKB-KW"/>
</dbReference>
<feature type="coiled-coil region" evidence="7">
    <location>
        <begin position="518"/>
        <end position="545"/>
    </location>
</feature>
<evidence type="ECO:0000256" key="3">
    <source>
        <dbReference type="ARBA" id="ARBA00012483"/>
    </source>
</evidence>
<dbReference type="EC" id="2.3.2.27" evidence="3"/>
<dbReference type="InterPro" id="IPR041370">
    <property type="entry name" value="Mlase_EEF1AKMT1/ZCCHC4"/>
</dbReference>